<dbReference type="STRING" id="83560.NC80_00570"/>
<dbReference type="PANTHER" id="PTHR47619:SF1">
    <property type="entry name" value="EXODEOXYRIBONUCLEASE WALJ"/>
    <property type="match status" value="1"/>
</dbReference>
<keyword evidence="2" id="KW-0378">Hydrolase</keyword>
<dbReference type="InterPro" id="IPR001279">
    <property type="entry name" value="Metallo-B-lactamas"/>
</dbReference>
<dbReference type="Gene3D" id="3.60.15.10">
    <property type="entry name" value="Ribonuclease Z/Hydroxyacylglutathione hydrolase-like"/>
    <property type="match status" value="1"/>
</dbReference>
<feature type="domain" description="Metallo-beta-lactamase" evidence="1">
    <location>
        <begin position="12"/>
        <end position="190"/>
    </location>
</feature>
<dbReference type="InterPro" id="IPR036866">
    <property type="entry name" value="RibonucZ/Hydroxyglut_hydro"/>
</dbReference>
<dbReference type="KEGG" id="cmm:NC80_00570"/>
<dbReference type="EMBL" id="CP007217">
    <property type="protein sequence ID" value="AJR10214.1"/>
    <property type="molecule type" value="Genomic_DNA"/>
</dbReference>
<gene>
    <name evidence="2" type="ORF">BD36_00610</name>
</gene>
<dbReference type="InterPro" id="IPR052533">
    <property type="entry name" value="WalJ/YycJ-like"/>
</dbReference>
<dbReference type="OMA" id="LVLECNH"/>
<dbReference type="PATRIC" id="fig|83560.10.peg.111"/>
<dbReference type="KEGG" id="cmx:DNC_00580"/>
<evidence type="ECO:0000313" key="2">
    <source>
        <dbReference type="EMBL" id="AJR10214.1"/>
    </source>
</evidence>
<dbReference type="PANTHER" id="PTHR47619">
    <property type="entry name" value="METALLO-HYDROLASE YYCJ-RELATED"/>
    <property type="match status" value="1"/>
</dbReference>
<dbReference type="SUPFAM" id="SSF56281">
    <property type="entry name" value="Metallo-hydrolase/oxidoreductase"/>
    <property type="match status" value="1"/>
</dbReference>
<name>A0A069ZVC1_CHLMR</name>
<evidence type="ECO:0000259" key="1">
    <source>
        <dbReference type="SMART" id="SM00849"/>
    </source>
</evidence>
<protein>
    <submittedName>
        <fullName evidence="2">Zn-dependent hydrolase</fullName>
    </submittedName>
</protein>
<dbReference type="GeneID" id="1245641"/>
<dbReference type="SMART" id="SM00849">
    <property type="entry name" value="Lactamase_B"/>
    <property type="match status" value="1"/>
</dbReference>
<evidence type="ECO:0000313" key="3">
    <source>
        <dbReference type="Proteomes" id="UP000260363"/>
    </source>
</evidence>
<dbReference type="AlphaFoldDB" id="A0A069ZVC1"/>
<dbReference type="KEGG" id="cmg:NC81_00580"/>
<dbReference type="GO" id="GO:0016787">
    <property type="term" value="F:hydrolase activity"/>
    <property type="evidence" value="ECO:0007669"/>
    <property type="project" value="UniProtKB-KW"/>
</dbReference>
<reference evidence="2 3" key="1">
    <citation type="submission" date="2014-02" db="EMBL/GenBank/DDBJ databases">
        <authorList>
            <person name="Chen C."/>
            <person name="Conrad T.A."/>
            <person name="Zhou Z."/>
            <person name="Lai Z."/>
            <person name="Zhong G."/>
        </authorList>
    </citation>
    <scope>NUCLEOTIDE SEQUENCE [LARGE SCALE GENOMIC DNA]</scope>
    <source>
        <strain evidence="2 3">Nigg3-28</strain>
    </source>
</reference>
<dbReference type="InterPro" id="IPR058121">
    <property type="entry name" value="WalJ/YycJ"/>
</dbReference>
<organism evidence="2 3">
    <name type="scientific">Chlamydia muridarum</name>
    <dbReference type="NCBI Taxonomy" id="83560"/>
    <lineage>
        <taxon>Bacteria</taxon>
        <taxon>Pseudomonadati</taxon>
        <taxon>Chlamydiota</taxon>
        <taxon>Chlamydiia</taxon>
        <taxon>Chlamydiales</taxon>
        <taxon>Chlamydiaceae</taxon>
        <taxon>Chlamydia/Chlamydophila group</taxon>
        <taxon>Chlamydia</taxon>
    </lineage>
</organism>
<dbReference type="Proteomes" id="UP000260363">
    <property type="component" value="Chromosome"/>
</dbReference>
<sequence length="262" mass="28980">MEGFFPIASGSKGNCAYLGTEACKILVDLGISKQAVVDALHSMDIPPEDIQGILITHEHSDHIAGLRSFIKTYRTPIICNIETARSLRQLLDLCPTFKIFTTGHNFSMEDLRIQTFNVPHDAVDPVGFIFQYSGVKLGFCTDLGWGTSWITHLLYDCDYLLIESNHDPEMVLQSSRPESCKQRILSKQGHISNAECGALLRQVLTPRIKKIYLAHLSLECNTAEKALNTVSSAIQDITNVRPIIAQSSGITDPVFFSSPSLV</sequence>
<dbReference type="CDD" id="cd07733">
    <property type="entry name" value="YycJ-like_MBL-fold"/>
    <property type="match status" value="1"/>
</dbReference>
<dbReference type="Pfam" id="PF12706">
    <property type="entry name" value="Lactamase_B_2"/>
    <property type="match status" value="1"/>
</dbReference>
<dbReference type="RefSeq" id="WP_010229400.1">
    <property type="nucleotide sequence ID" value="NZ_CP007217.1"/>
</dbReference>
<accession>A0A069ZVC1</accession>
<proteinExistence type="predicted"/>